<feature type="domain" description="Disease resistance N-terminal" evidence="7">
    <location>
        <begin position="27"/>
        <end position="92"/>
    </location>
</feature>
<dbReference type="InterPro" id="IPR041118">
    <property type="entry name" value="Rx_N"/>
</dbReference>
<evidence type="ECO:0000256" key="6">
    <source>
        <dbReference type="SAM" id="MobiDB-lite"/>
    </source>
</evidence>
<evidence type="ECO:0000256" key="4">
    <source>
        <dbReference type="ARBA" id="ARBA00022741"/>
    </source>
</evidence>
<proteinExistence type="inferred from homology"/>
<dbReference type="Gene3D" id="1.20.5.4130">
    <property type="match status" value="1"/>
</dbReference>
<evidence type="ECO:0000259" key="7">
    <source>
        <dbReference type="Pfam" id="PF18052"/>
    </source>
</evidence>
<keyword evidence="4" id="KW-0547">Nucleotide-binding</keyword>
<dbReference type="AlphaFoldDB" id="A0AAQ3UEU8"/>
<dbReference type="Pfam" id="PF18052">
    <property type="entry name" value="Rx_N"/>
    <property type="match status" value="1"/>
</dbReference>
<dbReference type="Proteomes" id="UP001341281">
    <property type="component" value="Chromosome 08"/>
</dbReference>
<evidence type="ECO:0000313" key="9">
    <source>
        <dbReference type="Proteomes" id="UP001341281"/>
    </source>
</evidence>
<keyword evidence="5" id="KW-0611">Plant defense</keyword>
<organism evidence="8 9">
    <name type="scientific">Paspalum notatum var. saurae</name>
    <dbReference type="NCBI Taxonomy" id="547442"/>
    <lineage>
        <taxon>Eukaryota</taxon>
        <taxon>Viridiplantae</taxon>
        <taxon>Streptophyta</taxon>
        <taxon>Embryophyta</taxon>
        <taxon>Tracheophyta</taxon>
        <taxon>Spermatophyta</taxon>
        <taxon>Magnoliopsida</taxon>
        <taxon>Liliopsida</taxon>
        <taxon>Poales</taxon>
        <taxon>Poaceae</taxon>
        <taxon>PACMAD clade</taxon>
        <taxon>Panicoideae</taxon>
        <taxon>Andropogonodae</taxon>
        <taxon>Paspaleae</taxon>
        <taxon>Paspalinae</taxon>
        <taxon>Paspalum</taxon>
    </lineage>
</organism>
<evidence type="ECO:0000313" key="8">
    <source>
        <dbReference type="EMBL" id="WVZ91154.1"/>
    </source>
</evidence>
<keyword evidence="3" id="KW-0677">Repeat</keyword>
<dbReference type="EMBL" id="CP144752">
    <property type="protein sequence ID" value="WVZ91154.1"/>
    <property type="molecule type" value="Genomic_DNA"/>
</dbReference>
<dbReference type="GO" id="GO:0000166">
    <property type="term" value="F:nucleotide binding"/>
    <property type="evidence" value="ECO:0007669"/>
    <property type="project" value="UniProtKB-KW"/>
</dbReference>
<evidence type="ECO:0000256" key="1">
    <source>
        <dbReference type="ARBA" id="ARBA00008894"/>
    </source>
</evidence>
<keyword evidence="2" id="KW-0433">Leucine-rich repeat</keyword>
<evidence type="ECO:0000256" key="3">
    <source>
        <dbReference type="ARBA" id="ARBA00022737"/>
    </source>
</evidence>
<protein>
    <recommendedName>
        <fullName evidence="7">Disease resistance N-terminal domain-containing protein</fullName>
    </recommendedName>
</protein>
<evidence type="ECO:0000256" key="5">
    <source>
        <dbReference type="ARBA" id="ARBA00022821"/>
    </source>
</evidence>
<keyword evidence="9" id="KW-1185">Reference proteome</keyword>
<sequence>MAALFAYMAVKCSLDNLSSLLPIQGLEDLRMLEPTMRGIEAMLHDAEQHWNLREESAKLRLKDLNDLAYDAEEVVEKYEYEVNRSKVESSLEHGAALQGGASSSKRKRQEVSSPPPNYQTDTLINLAKGHDEHGIVAVPNDLVLRARRVTERFTEIKDYSDTFSLSENDGERKFAPDIRGVRQTTSIVYAP</sequence>
<reference evidence="8 9" key="1">
    <citation type="submission" date="2024-02" db="EMBL/GenBank/DDBJ databases">
        <title>High-quality chromosome-scale genome assembly of Pensacola bahiagrass (Paspalum notatum Flugge var. saurae).</title>
        <authorList>
            <person name="Vega J.M."/>
            <person name="Podio M."/>
            <person name="Orjuela J."/>
            <person name="Siena L.A."/>
            <person name="Pessino S.C."/>
            <person name="Combes M.C."/>
            <person name="Mariac C."/>
            <person name="Albertini E."/>
            <person name="Pupilli F."/>
            <person name="Ortiz J.P.A."/>
            <person name="Leblanc O."/>
        </authorList>
    </citation>
    <scope>NUCLEOTIDE SEQUENCE [LARGE SCALE GENOMIC DNA]</scope>
    <source>
        <strain evidence="8">R1</strain>
        <tissue evidence="8">Leaf</tissue>
    </source>
</reference>
<comment type="similarity">
    <text evidence="1">Belongs to the disease resistance NB-LRR family.</text>
</comment>
<name>A0AAQ3UEU8_PASNO</name>
<feature type="region of interest" description="Disordered" evidence="6">
    <location>
        <begin position="91"/>
        <end position="120"/>
    </location>
</feature>
<evidence type="ECO:0000256" key="2">
    <source>
        <dbReference type="ARBA" id="ARBA00022614"/>
    </source>
</evidence>
<accession>A0AAQ3UEU8</accession>
<gene>
    <name evidence="8" type="ORF">U9M48_037359</name>
</gene>
<dbReference type="GO" id="GO:0006952">
    <property type="term" value="P:defense response"/>
    <property type="evidence" value="ECO:0007669"/>
    <property type="project" value="UniProtKB-KW"/>
</dbReference>